<evidence type="ECO:0000313" key="3">
    <source>
        <dbReference type="Proteomes" id="UP001172155"/>
    </source>
</evidence>
<keyword evidence="3" id="KW-1185">Reference proteome</keyword>
<sequence length="213" mass="23266">MRENPELGSTGDDEQEDWRIMSSRKIEGEIIQSLPSLVADSRKDAVMTDGCGRLIAAIPRPGEVEGQRQSKPRWAGCPSLASLEITKEKGLENKTKRKRILPADRIAAVCMITVRGVVLVRIHRRHALGGSLMRSQATRSGEPSSGSVTEKRNGLANHGTHHALRAVAIFCLARGSAERGSCWWCEPVVEREGRGRVAPFWAALVLSGPGIDR</sequence>
<name>A0AA40K2X7_9PEZI</name>
<organism evidence="2 3">
    <name type="scientific">Schizothecium vesticola</name>
    <dbReference type="NCBI Taxonomy" id="314040"/>
    <lineage>
        <taxon>Eukaryota</taxon>
        <taxon>Fungi</taxon>
        <taxon>Dikarya</taxon>
        <taxon>Ascomycota</taxon>
        <taxon>Pezizomycotina</taxon>
        <taxon>Sordariomycetes</taxon>
        <taxon>Sordariomycetidae</taxon>
        <taxon>Sordariales</taxon>
        <taxon>Schizotheciaceae</taxon>
        <taxon>Schizothecium</taxon>
    </lineage>
</organism>
<evidence type="ECO:0000256" key="1">
    <source>
        <dbReference type="SAM" id="MobiDB-lite"/>
    </source>
</evidence>
<dbReference type="EMBL" id="JAUKUD010000005">
    <property type="protein sequence ID" value="KAK0743956.1"/>
    <property type="molecule type" value="Genomic_DNA"/>
</dbReference>
<gene>
    <name evidence="2" type="ORF">B0T18DRAFT_193731</name>
</gene>
<accession>A0AA40K2X7</accession>
<feature type="region of interest" description="Disordered" evidence="1">
    <location>
        <begin position="132"/>
        <end position="154"/>
    </location>
</feature>
<proteinExistence type="predicted"/>
<protein>
    <submittedName>
        <fullName evidence="2">Uncharacterized protein</fullName>
    </submittedName>
</protein>
<reference evidence="2" key="1">
    <citation type="submission" date="2023-06" db="EMBL/GenBank/DDBJ databases">
        <title>Genome-scale phylogeny and comparative genomics of the fungal order Sordariales.</title>
        <authorList>
            <consortium name="Lawrence Berkeley National Laboratory"/>
            <person name="Hensen N."/>
            <person name="Bonometti L."/>
            <person name="Westerberg I."/>
            <person name="Brannstrom I.O."/>
            <person name="Guillou S."/>
            <person name="Cros-Aarteil S."/>
            <person name="Calhoun S."/>
            <person name="Haridas S."/>
            <person name="Kuo A."/>
            <person name="Mondo S."/>
            <person name="Pangilinan J."/>
            <person name="Riley R."/>
            <person name="LaButti K."/>
            <person name="Andreopoulos B."/>
            <person name="Lipzen A."/>
            <person name="Chen C."/>
            <person name="Yanf M."/>
            <person name="Daum C."/>
            <person name="Ng V."/>
            <person name="Clum A."/>
            <person name="Steindorff A."/>
            <person name="Ohm R."/>
            <person name="Martin F."/>
            <person name="Silar P."/>
            <person name="Natvig D."/>
            <person name="Lalanne C."/>
            <person name="Gautier V."/>
            <person name="Ament-velasquez S.L."/>
            <person name="Kruys A."/>
            <person name="Hutchinson M.I."/>
            <person name="Powell A.J."/>
            <person name="Barry K."/>
            <person name="Miller A.N."/>
            <person name="Grigoriev I.V."/>
            <person name="Debuchy R."/>
            <person name="Gladieux P."/>
            <person name="Thoren M.H."/>
            <person name="Johannesson H."/>
        </authorList>
    </citation>
    <scope>NUCLEOTIDE SEQUENCE</scope>
    <source>
        <strain evidence="2">SMH3187-1</strain>
    </source>
</reference>
<feature type="compositionally biased region" description="Polar residues" evidence="1">
    <location>
        <begin position="133"/>
        <end position="148"/>
    </location>
</feature>
<evidence type="ECO:0000313" key="2">
    <source>
        <dbReference type="EMBL" id="KAK0743956.1"/>
    </source>
</evidence>
<comment type="caution">
    <text evidence="2">The sequence shown here is derived from an EMBL/GenBank/DDBJ whole genome shotgun (WGS) entry which is preliminary data.</text>
</comment>
<dbReference type="Proteomes" id="UP001172155">
    <property type="component" value="Unassembled WGS sequence"/>
</dbReference>
<dbReference type="AlphaFoldDB" id="A0AA40K2X7"/>